<dbReference type="InterPro" id="IPR052025">
    <property type="entry name" value="Xyloglucanase_GH74"/>
</dbReference>
<dbReference type="GO" id="GO:0016787">
    <property type="term" value="F:hydrolase activity"/>
    <property type="evidence" value="ECO:0007669"/>
    <property type="project" value="UniProtKB-KW"/>
</dbReference>
<reference evidence="4 5" key="1">
    <citation type="journal article" date="2013" name="Genome Announc.">
        <title>Draft Genome Sequence of Streptomyces viridochromogenes Strain Tu57, Producer of Avilamycin.</title>
        <authorList>
            <person name="Gruning B.A."/>
            <person name="Erxleben A."/>
            <person name="Hahnlein A."/>
            <person name="Gunther S."/>
        </authorList>
    </citation>
    <scope>NUCLEOTIDE SEQUENCE [LARGE SCALE GENOMIC DNA]</scope>
    <source>
        <strain evidence="4 5">Tue57</strain>
    </source>
</reference>
<evidence type="ECO:0000259" key="3">
    <source>
        <dbReference type="Pfam" id="PF15902"/>
    </source>
</evidence>
<dbReference type="InterPro" id="IPR015943">
    <property type="entry name" value="WD40/YVTN_repeat-like_dom_sf"/>
</dbReference>
<keyword evidence="1" id="KW-0677">Repeat</keyword>
<dbReference type="Pfam" id="PF15902">
    <property type="entry name" value="Sortilin-Vps10"/>
    <property type="match status" value="1"/>
</dbReference>
<evidence type="ECO:0000313" key="5">
    <source>
        <dbReference type="Proteomes" id="UP000011205"/>
    </source>
</evidence>
<dbReference type="InterPro" id="IPR031778">
    <property type="entry name" value="Sortilin_N"/>
</dbReference>
<dbReference type="AlphaFoldDB" id="L8P7F7"/>
<dbReference type="Gene3D" id="2.130.10.10">
    <property type="entry name" value="YVTN repeat-like/Quinoprotein amine dehydrogenase"/>
    <property type="match status" value="4"/>
</dbReference>
<feature type="domain" description="Sortilin N-terminal" evidence="3">
    <location>
        <begin position="186"/>
        <end position="306"/>
    </location>
</feature>
<evidence type="ECO:0000256" key="2">
    <source>
        <dbReference type="SAM" id="SignalP"/>
    </source>
</evidence>
<comment type="caution">
    <text evidence="4">The sequence shown here is derived from an EMBL/GenBank/DDBJ whole genome shotgun (WGS) entry which is preliminary data.</text>
</comment>
<accession>L8P7F7</accession>
<evidence type="ECO:0000313" key="4">
    <source>
        <dbReference type="EMBL" id="ELS51197.1"/>
    </source>
</evidence>
<dbReference type="PATRIC" id="fig|1160705.3.peg.7719"/>
<sequence length="756" mass="80627">MTMTMEEGFMGRGLLSLVLTAVTGAALLAAPATAAPAPPVGAAAPPGPSDVYRPVRGPAAPAEYRYLQKTLPGESLPRHAHDRAAAQARELPTVGGRWKAVGPTNIGGRIVSLALDPRRADTLYAAAASGGLWRSTDAGATFHSVWPDSWTQAMGAVATAPDGTLYVGTGEPNPGGGSITYEGTGLYRSRDGGRTWKPIGLRDSGAISAITIDPADPRRIYVAAAGSLYNGGGDRGVYRSEDGGATWERILAGANEFTGATEIVVDGDRLYAVLWDHRRTPELRTYGGVGSGVFRSTDDGTTWQRLGGGLPPAGPDVGRIGLAVAGERLYAIVNKASGPFEGFYASADGGDTWARTPANEDLTGSQSSFGWWFGKVWIDPRDSEHVHVAGVPLMTTNDGGGTWTADDTSMHVDQHAMVWDPRRPGRVYLGNDGGVYRSDANGDGGWVKSRHQPYTQLYSAAISPQDVTRISGGAQDNGSLRSWGGEKFNEYLGGDGEENLINPTDVNNVFACYQYGNCFSSTDGGDTLTYFADRTTYQRRNWFTPVVFDPRDPKVLYYGAEVLNRSRDGGATWQPISPDLSGGPGPDPIYTNYGTITSIAPAGDGRTVYVGTDDGRVWVTRDLGKTWTKLAEGLPWVTRVVVDPKDPNRVWTTHSGYRSGSALPHVYGSTDGGRHWRNLSGNLPAAPVNDLVVARGGILYIGTDQGVFTSVTGGGHWLRLGRGMPQVPVDDIEYDAGHHRLVAATFGRGFYELTTH</sequence>
<dbReference type="SUPFAM" id="SSF110296">
    <property type="entry name" value="Oligoxyloglucan reducing end-specific cellobiohydrolase"/>
    <property type="match status" value="2"/>
</dbReference>
<gene>
    <name evidence="4" type="ORF">STVIR_7808</name>
</gene>
<dbReference type="CDD" id="cd15482">
    <property type="entry name" value="Sialidase_non-viral"/>
    <property type="match status" value="2"/>
</dbReference>
<name>L8P7F7_STRVR</name>
<organism evidence="4 5">
    <name type="scientific">Streptomyces viridochromogenes Tue57</name>
    <dbReference type="NCBI Taxonomy" id="1160705"/>
    <lineage>
        <taxon>Bacteria</taxon>
        <taxon>Bacillati</taxon>
        <taxon>Actinomycetota</taxon>
        <taxon>Actinomycetes</taxon>
        <taxon>Kitasatosporales</taxon>
        <taxon>Streptomycetaceae</taxon>
        <taxon>Streptomyces</taxon>
    </lineage>
</organism>
<dbReference type="GO" id="GO:0010411">
    <property type="term" value="P:xyloglucan metabolic process"/>
    <property type="evidence" value="ECO:0007669"/>
    <property type="project" value="TreeGrafter"/>
</dbReference>
<keyword evidence="4" id="KW-0378">Hydrolase</keyword>
<evidence type="ECO:0000256" key="1">
    <source>
        <dbReference type="ARBA" id="ARBA00022737"/>
    </source>
</evidence>
<dbReference type="Proteomes" id="UP000011205">
    <property type="component" value="Unassembled WGS sequence"/>
</dbReference>
<proteinExistence type="predicted"/>
<feature type="signal peptide" evidence="2">
    <location>
        <begin position="1"/>
        <end position="34"/>
    </location>
</feature>
<dbReference type="EMBL" id="AMLP01000240">
    <property type="protein sequence ID" value="ELS51197.1"/>
    <property type="molecule type" value="Genomic_DNA"/>
</dbReference>
<dbReference type="PANTHER" id="PTHR43739">
    <property type="entry name" value="XYLOGLUCANASE (EUROFUNG)"/>
    <property type="match status" value="1"/>
</dbReference>
<keyword evidence="2" id="KW-0732">Signal</keyword>
<feature type="chain" id="PRO_5003995553" evidence="2">
    <location>
        <begin position="35"/>
        <end position="756"/>
    </location>
</feature>
<dbReference type="PANTHER" id="PTHR43739:SF5">
    <property type="entry name" value="EXO-ALPHA-SIALIDASE"/>
    <property type="match status" value="1"/>
</dbReference>
<protein>
    <submittedName>
        <fullName evidence="4">Putative Glycosyl hydrolase BNR repeat-containing protein</fullName>
    </submittedName>
</protein>